<organism evidence="3 4">
    <name type="scientific">Colletotrichum musicola</name>
    <dbReference type="NCBI Taxonomy" id="2175873"/>
    <lineage>
        <taxon>Eukaryota</taxon>
        <taxon>Fungi</taxon>
        <taxon>Dikarya</taxon>
        <taxon>Ascomycota</taxon>
        <taxon>Pezizomycotina</taxon>
        <taxon>Sordariomycetes</taxon>
        <taxon>Hypocreomycetidae</taxon>
        <taxon>Glomerellales</taxon>
        <taxon>Glomerellaceae</taxon>
        <taxon>Colletotrichum</taxon>
        <taxon>Colletotrichum orchidearum species complex</taxon>
    </lineage>
</organism>
<dbReference type="Proteomes" id="UP000639643">
    <property type="component" value="Unassembled WGS sequence"/>
</dbReference>
<gene>
    <name evidence="3" type="ORF">CMUS01_07909</name>
</gene>
<reference evidence="3" key="1">
    <citation type="journal article" date="2020" name="Phytopathology">
        <title>Genome Sequence Resources of Colletotrichum truncatum, C. plurivorum, C. musicola, and C. sojae: Four Species Pathogenic to Soybean (Glycine max).</title>
        <authorList>
            <person name="Rogerio F."/>
            <person name="Boufleur T.R."/>
            <person name="Ciampi-Guillardi M."/>
            <person name="Sukno S.A."/>
            <person name="Thon M.R."/>
            <person name="Massola Junior N.S."/>
            <person name="Baroncelli R."/>
        </authorList>
    </citation>
    <scope>NUCLEOTIDE SEQUENCE</scope>
    <source>
        <strain evidence="3">LFN0074</strain>
    </source>
</reference>
<feature type="coiled-coil region" evidence="1">
    <location>
        <begin position="3"/>
        <end position="30"/>
    </location>
</feature>
<comment type="caution">
    <text evidence="3">The sequence shown here is derived from an EMBL/GenBank/DDBJ whole genome shotgun (WGS) entry which is preliminary data.</text>
</comment>
<accession>A0A8H6KEP7</accession>
<dbReference type="EMBL" id="WIGM01000294">
    <property type="protein sequence ID" value="KAF6830077.1"/>
    <property type="molecule type" value="Genomic_DNA"/>
</dbReference>
<name>A0A8H6KEP7_9PEZI</name>
<protein>
    <submittedName>
        <fullName evidence="3">Uncharacterized protein</fullName>
    </submittedName>
</protein>
<keyword evidence="1" id="KW-0175">Coiled coil</keyword>
<evidence type="ECO:0000313" key="4">
    <source>
        <dbReference type="Proteomes" id="UP000639643"/>
    </source>
</evidence>
<evidence type="ECO:0000256" key="1">
    <source>
        <dbReference type="SAM" id="Coils"/>
    </source>
</evidence>
<sequence>MIKKQLELPLVALREKIRDLRRKLKELQGKLPSTLSTLDRHEIATTLTGYFFKSPNTTFKGRPVLVPTKYTRGTYNCPIIKVYTNALTPLTIKTGTEVMKKLQVALHTKTKVDAIQLRFMRRTSLAASTPAREAPGAADKQDCLVAPWLAMEIVEGTTIPFAYSDLHSSVPCLIRDEVAAVRAGALYWLQYAEMLEYGRFVDCIESFTLHSEYSIPPYTEFCDILFPRLKPILQLTHVGRDAKPSFGRQDEAEGSRSPRQSSGGSLPTLADTIKIQDGLALVKDPVLGALSEQYSRTFHSEQFLLPTLAGNWYDRFGHDNLARPSYQDLLETCLTRENVQIVTDAIKEEPTDLDDDIFTEI</sequence>
<evidence type="ECO:0000256" key="2">
    <source>
        <dbReference type="SAM" id="MobiDB-lite"/>
    </source>
</evidence>
<proteinExistence type="predicted"/>
<feature type="region of interest" description="Disordered" evidence="2">
    <location>
        <begin position="244"/>
        <end position="267"/>
    </location>
</feature>
<keyword evidence="4" id="KW-1185">Reference proteome</keyword>
<evidence type="ECO:0000313" key="3">
    <source>
        <dbReference type="EMBL" id="KAF6830077.1"/>
    </source>
</evidence>
<dbReference type="AlphaFoldDB" id="A0A8H6KEP7"/>
<feature type="compositionally biased region" description="Basic and acidic residues" evidence="2">
    <location>
        <begin position="244"/>
        <end position="256"/>
    </location>
</feature>